<proteinExistence type="predicted"/>
<reference evidence="1 2" key="1">
    <citation type="submission" date="2018-03" db="EMBL/GenBank/DDBJ databases">
        <title>Draft Genome Sequences of the Obligatory Marine Myxobacteria Enhygromyxa salina SWB005.</title>
        <authorList>
            <person name="Poehlein A."/>
            <person name="Moghaddam J.A."/>
            <person name="Harms H."/>
            <person name="Alanjari M."/>
            <person name="Koenig G.M."/>
            <person name="Daniel R."/>
            <person name="Schaeberle T.F."/>
        </authorList>
    </citation>
    <scope>NUCLEOTIDE SEQUENCE [LARGE SCALE GENOMIC DNA]</scope>
    <source>
        <strain evidence="1 2">SWB005</strain>
    </source>
</reference>
<keyword evidence="2" id="KW-1185">Reference proteome</keyword>
<protein>
    <submittedName>
        <fullName evidence="1">Uncharacterized protein</fullName>
    </submittedName>
</protein>
<dbReference type="EMBL" id="PVNK01000108">
    <property type="protein sequence ID" value="PRQ02915.1"/>
    <property type="molecule type" value="Genomic_DNA"/>
</dbReference>
<sequence>MCGAGCIGRTQDSLQTWIDYLEVNFDTCVEASLSGQPFVLPTPPMVEAQSGALTCGRLTLDCTLDEETDPYDLEQTCSTSLNEPLVPSPLILGCDIDGDIEIDGLAGNDFTTFEGTVVLSRQSPCTSGSCWFSIDSLEIEADSFSDSGYVGRGMEASLAHHGFGQLDSSTDEGEIAVAMFGLDVTLDGETPTQSSQIYSFEMGNSDSAIFEVSSSQFEIVDAYFEWDDYDLTITSDLATCTCLNCS</sequence>
<dbReference type="AlphaFoldDB" id="A0A2S9YCT8"/>
<accession>A0A2S9YCT8</accession>
<dbReference type="Proteomes" id="UP000237968">
    <property type="component" value="Unassembled WGS sequence"/>
</dbReference>
<organism evidence="1 2">
    <name type="scientific">Enhygromyxa salina</name>
    <dbReference type="NCBI Taxonomy" id="215803"/>
    <lineage>
        <taxon>Bacteria</taxon>
        <taxon>Pseudomonadati</taxon>
        <taxon>Myxococcota</taxon>
        <taxon>Polyangia</taxon>
        <taxon>Nannocystales</taxon>
        <taxon>Nannocystaceae</taxon>
        <taxon>Enhygromyxa</taxon>
    </lineage>
</organism>
<gene>
    <name evidence="1" type="ORF">ENSA5_18530</name>
</gene>
<name>A0A2S9YCT8_9BACT</name>
<comment type="caution">
    <text evidence="1">The sequence shown here is derived from an EMBL/GenBank/DDBJ whole genome shotgun (WGS) entry which is preliminary data.</text>
</comment>
<evidence type="ECO:0000313" key="1">
    <source>
        <dbReference type="EMBL" id="PRQ02915.1"/>
    </source>
</evidence>
<evidence type="ECO:0000313" key="2">
    <source>
        <dbReference type="Proteomes" id="UP000237968"/>
    </source>
</evidence>